<protein>
    <submittedName>
        <fullName evidence="5">Cyanophycinase</fullName>
        <ecNumber evidence="5">3.4.15.6</ecNumber>
    </submittedName>
</protein>
<dbReference type="GO" id="GO:0008241">
    <property type="term" value="F:peptidyl-dipeptidase activity"/>
    <property type="evidence" value="ECO:0007669"/>
    <property type="project" value="UniProtKB-EC"/>
</dbReference>
<dbReference type="Gene3D" id="3.40.50.880">
    <property type="match status" value="1"/>
</dbReference>
<evidence type="ECO:0000313" key="6">
    <source>
        <dbReference type="Proteomes" id="UP001244443"/>
    </source>
</evidence>
<dbReference type="EC" id="3.4.15.6" evidence="5"/>
<sequence length="352" mass="39120">MKASAFLFLSTLLLACNFEESQNEVVDKESVEENTNVTYYLTGSTSDIETNSSLGLLLAGGATDQKIWFDWMVSKSDGGDFVVLRTDDRDGYNDDTFIEGVNSILTIVVDSKEKANSNFVREKIRAAEALFIAGGDQTEYYNLWKNTEVESAIEYLFNDKKVPIGGTSAGLAVLSGIAYIPQNLGVKSSEALENPYHTNMETLKTDFISIPSLQNIITDSHFSERNRLGRTISFMARCIQDGIIANYEDIKVIAVDEHTAVAIEENGDAAVFGNSEYQDYAYFLTANSSPNRCETNTTLHWTDGITAYSVRGKDNYTKSFNIFNWQPLINEVTSEQVNVNNGIISNDIQHPE</sequence>
<dbReference type="Proteomes" id="UP001244443">
    <property type="component" value="Chromosome"/>
</dbReference>
<evidence type="ECO:0000256" key="1">
    <source>
        <dbReference type="ARBA" id="ARBA00006534"/>
    </source>
</evidence>
<name>A0AA51N782_9BACT</name>
<dbReference type="GO" id="GO:0006508">
    <property type="term" value="P:proteolysis"/>
    <property type="evidence" value="ECO:0007669"/>
    <property type="project" value="UniProtKB-KW"/>
</dbReference>
<proteinExistence type="inferred from homology"/>
<evidence type="ECO:0000256" key="3">
    <source>
        <dbReference type="ARBA" id="ARBA00022801"/>
    </source>
</evidence>
<dbReference type="PANTHER" id="PTHR36175">
    <property type="entry name" value="CYANOPHYCINASE"/>
    <property type="match status" value="1"/>
</dbReference>
<dbReference type="RefSeq" id="WP_308357563.1">
    <property type="nucleotide sequence ID" value="NZ_CP129970.2"/>
</dbReference>
<keyword evidence="5" id="KW-0121">Carboxypeptidase</keyword>
<dbReference type="CDD" id="cd03145">
    <property type="entry name" value="GAT1_cyanophycinase"/>
    <property type="match status" value="1"/>
</dbReference>
<dbReference type="InterPro" id="IPR029062">
    <property type="entry name" value="Class_I_gatase-like"/>
</dbReference>
<evidence type="ECO:0000256" key="2">
    <source>
        <dbReference type="ARBA" id="ARBA00022670"/>
    </source>
</evidence>
<dbReference type="PANTHER" id="PTHR36175:SF1">
    <property type="entry name" value="CYANOPHYCINASE"/>
    <property type="match status" value="1"/>
</dbReference>
<organism evidence="5 6">
    <name type="scientific">Marivirga arenosa</name>
    <dbReference type="NCBI Taxonomy" id="3059076"/>
    <lineage>
        <taxon>Bacteria</taxon>
        <taxon>Pseudomonadati</taxon>
        <taxon>Bacteroidota</taxon>
        <taxon>Cytophagia</taxon>
        <taxon>Cytophagales</taxon>
        <taxon>Marivirgaceae</taxon>
        <taxon>Marivirga</taxon>
    </lineage>
</organism>
<comment type="similarity">
    <text evidence="1">Belongs to the peptidase S51 family.</text>
</comment>
<evidence type="ECO:0000256" key="4">
    <source>
        <dbReference type="ARBA" id="ARBA00022825"/>
    </source>
</evidence>
<evidence type="ECO:0000313" key="5">
    <source>
        <dbReference type="EMBL" id="WMN07427.1"/>
    </source>
</evidence>
<dbReference type="InterPro" id="IPR005320">
    <property type="entry name" value="Peptidase_S51"/>
</dbReference>
<dbReference type="SUPFAM" id="SSF52317">
    <property type="entry name" value="Class I glutamine amidotransferase-like"/>
    <property type="match status" value="1"/>
</dbReference>
<dbReference type="GO" id="GO:0004180">
    <property type="term" value="F:carboxypeptidase activity"/>
    <property type="evidence" value="ECO:0007669"/>
    <property type="project" value="UniProtKB-KW"/>
</dbReference>
<accession>A0AA51N782</accession>
<dbReference type="AlphaFoldDB" id="A0AA51N782"/>
<gene>
    <name evidence="5" type="ORF">QYS48_28720</name>
</gene>
<keyword evidence="2" id="KW-0645">Protease</keyword>
<dbReference type="EMBL" id="CP129970">
    <property type="protein sequence ID" value="WMN07427.1"/>
    <property type="molecule type" value="Genomic_DNA"/>
</dbReference>
<reference evidence="5" key="1">
    <citation type="submission" date="2023-08" db="EMBL/GenBank/DDBJ databases">
        <title>Comparative genomics and taxonomic characterization of three novel marine species of genus Marivirga.</title>
        <authorList>
            <person name="Muhammad N."/>
            <person name="Kim S.-G."/>
        </authorList>
    </citation>
    <scope>NUCLEOTIDE SEQUENCE [LARGE SCALE GENOMIC DNA]</scope>
    <source>
        <strain evidence="5">ABR2-2</strain>
    </source>
</reference>
<dbReference type="PROSITE" id="PS51257">
    <property type="entry name" value="PROKAR_LIPOPROTEIN"/>
    <property type="match status" value="1"/>
</dbReference>
<keyword evidence="3 5" id="KW-0378">Hydrolase</keyword>
<keyword evidence="4" id="KW-0720">Serine protease</keyword>
<keyword evidence="6" id="KW-1185">Reference proteome</keyword>
<dbReference type="Pfam" id="PF03575">
    <property type="entry name" value="Peptidase_S51"/>
    <property type="match status" value="1"/>
</dbReference>
<dbReference type="GO" id="GO:0008236">
    <property type="term" value="F:serine-type peptidase activity"/>
    <property type="evidence" value="ECO:0007669"/>
    <property type="project" value="UniProtKB-KW"/>
</dbReference>